<accession>A0A392PVU8</accession>
<proteinExistence type="predicted"/>
<sequence length="166" mass="19943">MIKPMPGPEERLHEVSPGRIQRLEREWMESAPLWETDPYEHTWLENTSDEIIPNWYTMFPEPAPFIPRPKTEEHKEWVKSWKRHYKVAMKSKFWVRKKPNKRKMERKKKKQLETIKKWLESRPVVVVLDEGSGPDEHWWNSCCDDIACEGECGQITKDHTEATYPL</sequence>
<protein>
    <submittedName>
        <fullName evidence="1">Uncharacterized protein</fullName>
    </submittedName>
</protein>
<keyword evidence="2" id="KW-1185">Reference proteome</keyword>
<evidence type="ECO:0000313" key="2">
    <source>
        <dbReference type="Proteomes" id="UP000265520"/>
    </source>
</evidence>
<dbReference type="Proteomes" id="UP000265520">
    <property type="component" value="Unassembled WGS sequence"/>
</dbReference>
<dbReference type="EMBL" id="LXQA010097044">
    <property type="protein sequence ID" value="MCI15570.1"/>
    <property type="molecule type" value="Genomic_DNA"/>
</dbReference>
<reference evidence="1 2" key="1">
    <citation type="journal article" date="2018" name="Front. Plant Sci.">
        <title>Red Clover (Trifolium pratense) and Zigzag Clover (T. medium) - A Picture of Genomic Similarities and Differences.</title>
        <authorList>
            <person name="Dluhosova J."/>
            <person name="Istvanek J."/>
            <person name="Nedelnik J."/>
            <person name="Repkova J."/>
        </authorList>
    </citation>
    <scope>NUCLEOTIDE SEQUENCE [LARGE SCALE GENOMIC DNA]</scope>
    <source>
        <strain evidence="2">cv. 10/8</strain>
        <tissue evidence="1">Leaf</tissue>
    </source>
</reference>
<organism evidence="1 2">
    <name type="scientific">Trifolium medium</name>
    <dbReference type="NCBI Taxonomy" id="97028"/>
    <lineage>
        <taxon>Eukaryota</taxon>
        <taxon>Viridiplantae</taxon>
        <taxon>Streptophyta</taxon>
        <taxon>Embryophyta</taxon>
        <taxon>Tracheophyta</taxon>
        <taxon>Spermatophyta</taxon>
        <taxon>Magnoliopsida</taxon>
        <taxon>eudicotyledons</taxon>
        <taxon>Gunneridae</taxon>
        <taxon>Pentapetalae</taxon>
        <taxon>rosids</taxon>
        <taxon>fabids</taxon>
        <taxon>Fabales</taxon>
        <taxon>Fabaceae</taxon>
        <taxon>Papilionoideae</taxon>
        <taxon>50 kb inversion clade</taxon>
        <taxon>NPAAA clade</taxon>
        <taxon>Hologalegina</taxon>
        <taxon>IRL clade</taxon>
        <taxon>Trifolieae</taxon>
        <taxon>Trifolium</taxon>
    </lineage>
</organism>
<evidence type="ECO:0000313" key="1">
    <source>
        <dbReference type="EMBL" id="MCI15570.1"/>
    </source>
</evidence>
<dbReference type="AlphaFoldDB" id="A0A392PVU8"/>
<comment type="caution">
    <text evidence="1">The sequence shown here is derived from an EMBL/GenBank/DDBJ whole genome shotgun (WGS) entry which is preliminary data.</text>
</comment>
<name>A0A392PVU8_9FABA</name>